<dbReference type="Gene3D" id="1.10.10.10">
    <property type="entry name" value="Winged helix-like DNA-binding domain superfamily/Winged helix DNA-binding domain"/>
    <property type="match status" value="1"/>
</dbReference>
<evidence type="ECO:0000313" key="2">
    <source>
        <dbReference type="Proteomes" id="UP000187166"/>
    </source>
</evidence>
<dbReference type="PROSITE" id="PS50995">
    <property type="entry name" value="HTH_MARR_2"/>
    <property type="match status" value="1"/>
</dbReference>
<dbReference type="PANTHER" id="PTHR42756">
    <property type="entry name" value="TRANSCRIPTIONAL REGULATOR, MARR"/>
    <property type="match status" value="1"/>
</dbReference>
<dbReference type="EMBL" id="MJIH01000001">
    <property type="protein sequence ID" value="OLR64563.1"/>
    <property type="molecule type" value="Genomic_DNA"/>
</dbReference>
<comment type="caution">
    <text evidence="1">The sequence shown here is derived from an EMBL/GenBank/DDBJ whole genome shotgun (WGS) entry which is preliminary data.</text>
</comment>
<accession>A0A1U7LYU1</accession>
<dbReference type="SUPFAM" id="SSF46785">
    <property type="entry name" value="Winged helix' DNA-binding domain"/>
    <property type="match status" value="1"/>
</dbReference>
<dbReference type="SMART" id="SM00347">
    <property type="entry name" value="HTH_MARR"/>
    <property type="match status" value="1"/>
</dbReference>
<dbReference type="InterPro" id="IPR000835">
    <property type="entry name" value="HTH_MarR-typ"/>
</dbReference>
<accession>A0A848RH47</accession>
<dbReference type="InterPro" id="IPR036388">
    <property type="entry name" value="WH-like_DNA-bd_sf"/>
</dbReference>
<dbReference type="Pfam" id="PF01047">
    <property type="entry name" value="MarR"/>
    <property type="match status" value="1"/>
</dbReference>
<dbReference type="PANTHER" id="PTHR42756:SF1">
    <property type="entry name" value="TRANSCRIPTIONAL REPRESSOR OF EMRAB OPERON"/>
    <property type="match status" value="1"/>
</dbReference>
<proteinExistence type="predicted"/>
<dbReference type="InterPro" id="IPR036390">
    <property type="entry name" value="WH_DNA-bd_sf"/>
</dbReference>
<organism evidence="1 2">
    <name type="scientific">Peptoniphilus porci</name>
    <dbReference type="NCBI Taxonomy" id="2652280"/>
    <lineage>
        <taxon>Bacteria</taxon>
        <taxon>Bacillati</taxon>
        <taxon>Bacillota</taxon>
        <taxon>Tissierellia</taxon>
        <taxon>Tissierellales</taxon>
        <taxon>Peptoniphilaceae</taxon>
        <taxon>Peptoniphilus</taxon>
    </lineage>
</organism>
<dbReference type="STRING" id="1465756.BIV18_02880"/>
<sequence>MSKDIYYNEILDTWVDENEDCITTNRRYKELSKVMDPMYDFVLAYSNYYNTRRDYGFGPKLTMIEVHILTEISDKPGITVTELAFKWNRTTSAISQTVRKLMKQELVYRENSKINGKIFHLYVTEIGKKLVFSHKKYDNIDIVKTKKKLMESFSIEELDAFDRICKVYTEILKNKIIEEE</sequence>
<keyword evidence="2" id="KW-1185">Reference proteome</keyword>
<dbReference type="AlphaFoldDB" id="A0A1U7LYU1"/>
<dbReference type="GO" id="GO:0003700">
    <property type="term" value="F:DNA-binding transcription factor activity"/>
    <property type="evidence" value="ECO:0007669"/>
    <property type="project" value="InterPro"/>
</dbReference>
<dbReference type="RefSeq" id="WP_075659204.1">
    <property type="nucleotide sequence ID" value="NZ_JABDSR010000031.1"/>
</dbReference>
<reference evidence="1 2" key="1">
    <citation type="journal article" date="2016" name="Appl. Environ. Microbiol.">
        <title>Function and Phylogeny of Bacterial Butyryl Coenzyme A:Acetate Transferases and Their Diversity in the Proximal Colon of Swine.</title>
        <authorList>
            <person name="Trachsel J."/>
            <person name="Bayles D.O."/>
            <person name="Looft T."/>
            <person name="Levine U.Y."/>
            <person name="Allen H.K."/>
        </authorList>
    </citation>
    <scope>NUCLEOTIDE SEQUENCE [LARGE SCALE GENOMIC DNA]</scope>
    <source>
        <strain evidence="1 2">35-6-1</strain>
    </source>
</reference>
<protein>
    <submittedName>
        <fullName evidence="1">MarR family transcriptional regulator</fullName>
    </submittedName>
</protein>
<dbReference type="Proteomes" id="UP000187166">
    <property type="component" value="Unassembled WGS sequence"/>
</dbReference>
<evidence type="ECO:0000313" key="1">
    <source>
        <dbReference type="EMBL" id="OLR64563.1"/>
    </source>
</evidence>
<dbReference type="GO" id="GO:0003677">
    <property type="term" value="F:DNA binding"/>
    <property type="evidence" value="ECO:0007669"/>
    <property type="project" value="UniProtKB-KW"/>
</dbReference>
<gene>
    <name evidence="1" type="ORF">BIV18_02880</name>
</gene>
<name>A0A1U7LYU1_9FIRM</name>